<evidence type="ECO:0000256" key="5">
    <source>
        <dbReference type="ARBA" id="ARBA00022801"/>
    </source>
</evidence>
<dbReference type="PROSITE" id="PS50878">
    <property type="entry name" value="RT_POL"/>
    <property type="match status" value="1"/>
</dbReference>
<feature type="domain" description="Reverse transcriptase" evidence="12">
    <location>
        <begin position="357"/>
        <end position="536"/>
    </location>
</feature>
<dbReference type="FunFam" id="1.10.340.70:FF:000001">
    <property type="entry name" value="Retrovirus-related Pol polyprotein from transposon gypsy-like Protein"/>
    <property type="match status" value="1"/>
</dbReference>
<keyword evidence="3" id="KW-0540">Nuclease</keyword>
<dbReference type="Gene3D" id="1.10.340.70">
    <property type="match status" value="1"/>
</dbReference>
<evidence type="ECO:0000313" key="15">
    <source>
        <dbReference type="Proteomes" id="UP000663852"/>
    </source>
</evidence>
<evidence type="ECO:0008006" key="16">
    <source>
        <dbReference type="Google" id="ProtNLM"/>
    </source>
</evidence>
<feature type="compositionally biased region" description="Low complexity" evidence="11">
    <location>
        <begin position="134"/>
        <end position="143"/>
    </location>
</feature>
<name>A0A815T2D8_ADIRI</name>
<dbReference type="FunFam" id="3.30.70.270:FF:000020">
    <property type="entry name" value="Transposon Tf2-6 polyprotein-like Protein"/>
    <property type="match status" value="1"/>
</dbReference>
<dbReference type="FunFam" id="3.10.20.370:FF:000001">
    <property type="entry name" value="Retrovirus-related Pol polyprotein from transposon 17.6-like protein"/>
    <property type="match status" value="1"/>
</dbReference>
<feature type="domain" description="Integrase catalytic" evidence="13">
    <location>
        <begin position="920"/>
        <end position="1078"/>
    </location>
</feature>
<dbReference type="GO" id="GO:0004190">
    <property type="term" value="F:aspartic-type endopeptidase activity"/>
    <property type="evidence" value="ECO:0007669"/>
    <property type="project" value="InterPro"/>
</dbReference>
<dbReference type="PROSITE" id="PS50994">
    <property type="entry name" value="INTEGRASE"/>
    <property type="match status" value="1"/>
</dbReference>
<evidence type="ECO:0000256" key="10">
    <source>
        <dbReference type="ARBA" id="ARBA00023268"/>
    </source>
</evidence>
<dbReference type="GO" id="GO:0004519">
    <property type="term" value="F:endonuclease activity"/>
    <property type="evidence" value="ECO:0007669"/>
    <property type="project" value="UniProtKB-KW"/>
</dbReference>
<dbReference type="Gene3D" id="3.10.20.370">
    <property type="match status" value="1"/>
</dbReference>
<dbReference type="InterPro" id="IPR000477">
    <property type="entry name" value="RT_dom"/>
</dbReference>
<dbReference type="Gene3D" id="2.40.70.10">
    <property type="entry name" value="Acid Proteases"/>
    <property type="match status" value="1"/>
</dbReference>
<evidence type="ECO:0000256" key="7">
    <source>
        <dbReference type="ARBA" id="ARBA00022884"/>
    </source>
</evidence>
<dbReference type="OrthoDB" id="425619at2759"/>
<dbReference type="Pfam" id="PF17919">
    <property type="entry name" value="RT_RNaseH_2"/>
    <property type="match status" value="1"/>
</dbReference>
<dbReference type="Gene3D" id="3.30.70.270">
    <property type="match status" value="2"/>
</dbReference>
<dbReference type="InterPro" id="IPR012337">
    <property type="entry name" value="RNaseH-like_sf"/>
</dbReference>
<dbReference type="Gene3D" id="3.30.420.10">
    <property type="entry name" value="Ribonuclease H-like superfamily/Ribonuclease H"/>
    <property type="match status" value="1"/>
</dbReference>
<dbReference type="EMBL" id="CAJNOJ010000619">
    <property type="protein sequence ID" value="CAF1497986.1"/>
    <property type="molecule type" value="Genomic_DNA"/>
</dbReference>
<dbReference type="GO" id="GO:0003964">
    <property type="term" value="F:RNA-directed DNA polymerase activity"/>
    <property type="evidence" value="ECO:0007669"/>
    <property type="project" value="UniProtKB-KW"/>
</dbReference>
<evidence type="ECO:0000256" key="4">
    <source>
        <dbReference type="ARBA" id="ARBA00022759"/>
    </source>
</evidence>
<keyword evidence="9" id="KW-0695">RNA-directed DNA polymerase</keyword>
<keyword evidence="5" id="KW-0378">Hydrolase</keyword>
<dbReference type="Pfam" id="PF17921">
    <property type="entry name" value="Integrase_H2C2"/>
    <property type="match status" value="1"/>
</dbReference>
<dbReference type="Pfam" id="PF00665">
    <property type="entry name" value="rve"/>
    <property type="match status" value="1"/>
</dbReference>
<dbReference type="GO" id="GO:0015074">
    <property type="term" value="P:DNA integration"/>
    <property type="evidence" value="ECO:0007669"/>
    <property type="project" value="UniProtKB-KW"/>
</dbReference>
<dbReference type="InterPro" id="IPR036397">
    <property type="entry name" value="RNaseH_sf"/>
</dbReference>
<evidence type="ECO:0000256" key="9">
    <source>
        <dbReference type="ARBA" id="ARBA00022918"/>
    </source>
</evidence>
<keyword evidence="6" id="KW-0460">Magnesium</keyword>
<feature type="compositionally biased region" description="Low complexity" evidence="11">
    <location>
        <begin position="1229"/>
        <end position="1246"/>
    </location>
</feature>
<protein>
    <recommendedName>
        <fullName evidence="16">Endonuclease</fullName>
    </recommendedName>
</protein>
<keyword evidence="10" id="KW-0511">Multifunctional enzyme</keyword>
<dbReference type="SUPFAM" id="SSF50630">
    <property type="entry name" value="Acid proteases"/>
    <property type="match status" value="1"/>
</dbReference>
<dbReference type="InterPro" id="IPR043502">
    <property type="entry name" value="DNA/RNA_pol_sf"/>
</dbReference>
<evidence type="ECO:0000259" key="12">
    <source>
        <dbReference type="PROSITE" id="PS50878"/>
    </source>
</evidence>
<proteinExistence type="predicted"/>
<dbReference type="InterPro" id="IPR041588">
    <property type="entry name" value="Integrase_H2C2"/>
</dbReference>
<evidence type="ECO:0000256" key="2">
    <source>
        <dbReference type="ARBA" id="ARBA00022695"/>
    </source>
</evidence>
<accession>A0A815T2D8</accession>
<gene>
    <name evidence="14" type="ORF">EDS130_LOCUS42448</name>
</gene>
<keyword evidence="7" id="KW-0694">RNA-binding</keyword>
<evidence type="ECO:0000256" key="8">
    <source>
        <dbReference type="ARBA" id="ARBA00022908"/>
    </source>
</evidence>
<dbReference type="PROSITE" id="PS00141">
    <property type="entry name" value="ASP_PROTEASE"/>
    <property type="match status" value="1"/>
</dbReference>
<comment type="caution">
    <text evidence="14">The sequence shown here is derived from an EMBL/GenBank/DDBJ whole genome shotgun (WGS) entry which is preliminary data.</text>
</comment>
<dbReference type="InterPro" id="IPR041577">
    <property type="entry name" value="RT_RNaseH_2"/>
</dbReference>
<dbReference type="GO" id="GO:0003723">
    <property type="term" value="F:RNA binding"/>
    <property type="evidence" value="ECO:0007669"/>
    <property type="project" value="UniProtKB-KW"/>
</dbReference>
<dbReference type="Proteomes" id="UP000663852">
    <property type="component" value="Unassembled WGS sequence"/>
</dbReference>
<evidence type="ECO:0000256" key="3">
    <source>
        <dbReference type="ARBA" id="ARBA00022722"/>
    </source>
</evidence>
<dbReference type="InterPro" id="IPR021109">
    <property type="entry name" value="Peptidase_aspartic_dom_sf"/>
</dbReference>
<keyword evidence="1" id="KW-0808">Transferase</keyword>
<dbReference type="InterPro" id="IPR050951">
    <property type="entry name" value="Retrovirus_Pol_polyprotein"/>
</dbReference>
<feature type="region of interest" description="Disordered" evidence="11">
    <location>
        <begin position="134"/>
        <end position="153"/>
    </location>
</feature>
<keyword evidence="8" id="KW-0229">DNA integration</keyword>
<dbReference type="PANTHER" id="PTHR37984:SF5">
    <property type="entry name" value="PROTEIN NYNRIN-LIKE"/>
    <property type="match status" value="1"/>
</dbReference>
<dbReference type="InterPro" id="IPR001969">
    <property type="entry name" value="Aspartic_peptidase_AS"/>
</dbReference>
<dbReference type="PANTHER" id="PTHR37984">
    <property type="entry name" value="PROTEIN CBG26694"/>
    <property type="match status" value="1"/>
</dbReference>
<dbReference type="InterPro" id="IPR001584">
    <property type="entry name" value="Integrase_cat-core"/>
</dbReference>
<dbReference type="Pfam" id="PF00078">
    <property type="entry name" value="RVT_1"/>
    <property type="match status" value="1"/>
</dbReference>
<reference evidence="14" key="1">
    <citation type="submission" date="2021-02" db="EMBL/GenBank/DDBJ databases">
        <authorList>
            <person name="Nowell W R."/>
        </authorList>
    </citation>
    <scope>NUCLEOTIDE SEQUENCE</scope>
</reference>
<dbReference type="CDD" id="cd09274">
    <property type="entry name" value="RNase_HI_RT_Ty3"/>
    <property type="match status" value="1"/>
</dbReference>
<evidence type="ECO:0000256" key="11">
    <source>
        <dbReference type="SAM" id="MobiDB-lite"/>
    </source>
</evidence>
<dbReference type="AlphaFoldDB" id="A0A815T2D8"/>
<dbReference type="SUPFAM" id="SSF53098">
    <property type="entry name" value="Ribonuclease H-like"/>
    <property type="match status" value="1"/>
</dbReference>
<dbReference type="SUPFAM" id="SSF56672">
    <property type="entry name" value="DNA/RNA polymerases"/>
    <property type="match status" value="1"/>
</dbReference>
<dbReference type="InterPro" id="IPR043128">
    <property type="entry name" value="Rev_trsase/Diguanyl_cyclase"/>
</dbReference>
<dbReference type="CDD" id="cd01647">
    <property type="entry name" value="RT_LTR"/>
    <property type="match status" value="1"/>
</dbReference>
<evidence type="ECO:0000313" key="14">
    <source>
        <dbReference type="EMBL" id="CAF1497986.1"/>
    </source>
</evidence>
<evidence type="ECO:0000256" key="6">
    <source>
        <dbReference type="ARBA" id="ARBA00022842"/>
    </source>
</evidence>
<dbReference type="FunFam" id="3.30.420.10:FF:000032">
    <property type="entry name" value="Retrovirus-related Pol polyprotein from transposon 297-like Protein"/>
    <property type="match status" value="1"/>
</dbReference>
<dbReference type="CDD" id="cd00303">
    <property type="entry name" value="retropepsin_like"/>
    <property type="match status" value="1"/>
</dbReference>
<keyword evidence="4" id="KW-0255">Endonuclease</keyword>
<evidence type="ECO:0000256" key="1">
    <source>
        <dbReference type="ARBA" id="ARBA00022679"/>
    </source>
</evidence>
<sequence>MLIDTGSSLTLINSYLLSQFDAHIRKYLRPPPKNIQLQLADKSPLYINHTLRVPITIDNITHYYTVYVVPRLGRRCIIGNNFIKQKNLQIDGGQQLVYYKRPMLTRNHHGQSSTSETEKINQTQLTINNTENAEQTQQFTNETENTDETQPMNNKLSQVNEAEYILYAIEQMTIPPYHVCNVQVKPTVPFASTEDNENDEYELGTYSRNNRAHQKTPLVANGIISPKEHLQIQTANLSKATIIISAGQKLATMSRMNPQQLYAINHLTTANNKQATTINETKHNVDLSNTDLTNDQKEKLEELLEKYPDVFTNKPGKTTKLKHEIHIKEGTRPINAPPYRCAPNRRQIIEDNITEMLKEKIITPSNSPWASPVVLAPKKDGSLRFCIDYRKLNAVTVRDAYPIPRVDDTLDALDEAKFISTLDLRSGYWQVEMDPESQAMTAFISHKGLYEFKVMPYGLTNAPATFQRLMDIVLAGLKWKSCLVYIDDVIIYSSNFNQHINDLTEVFDALRNANLTLKASKCHFCRNEIKYLGHIITKQGIKPDPDLIASVTKFPRPQKLKDVQAFLGLTGYYRRFIQNYAKIAEPLLKQIRHHKNTKNTNYHITWNDECEQAFEILKQKLICNPIMNTPNFQQPFILELDACAYGLGAVLAQEYDNKKFVIAYASRTLSSAERNYSATEREALAIVWATKHYRPYIEGMEIIVRSDCQALQWLKEAKDITGRLARWAMHLAAFQIKEIKYKPGTANTNSDSLSRYPQESTSNNYDEITEIQAVINIWENTNMLDNIRQEQQNDTKLKSIIDDLRASGTPTFSPVRSPYVLVNDLLYKIRNTIKNQDHRIISNKHLLVIPASMRKKLIEWAHDHPMAGHAGRTKTIHRLSSRVFWPALRKDVYKYVQGCISCQQFKYNTQPLSMPMQLHMVTEPWHTIGVDIMGPFPITQRQKQYLLVVVDYFTRWVELFPLRTTTSNTIANVLVDQVFCRYGTPFFILSDNGPQFIAELFSEVLKSLRMGHKLTANYHPQTNMTERVNRTLKQQIRIYAQQNHKAWDAEIQKLAFAIRTSVNETTGETPAFLNFGRDLKVPLDLLYGEPVQNSTSNLPDNKLIQHYKRNLTETLQTAFRIVREYAEIQKLKQKSQYDRHTTNRQFDVGQHVWVMKPAGHIDGQCITNKLMPKKEGPCEIIEKRSPTTFIIKRLSDNVNLGTVNADRIEPYYYQVLSEENETDIANNKNDQTNTTLETSTSTNNDLPLPVPIRSSSRTHRVPIRYRQ</sequence>
<evidence type="ECO:0000259" key="13">
    <source>
        <dbReference type="PROSITE" id="PS50994"/>
    </source>
</evidence>
<keyword evidence="2" id="KW-0548">Nucleotidyltransferase</keyword>
<feature type="region of interest" description="Disordered" evidence="11">
    <location>
        <begin position="1222"/>
        <end position="1267"/>
    </location>
</feature>
<feature type="compositionally biased region" description="Basic residues" evidence="11">
    <location>
        <begin position="1256"/>
        <end position="1267"/>
    </location>
</feature>
<dbReference type="Gene3D" id="3.10.10.10">
    <property type="entry name" value="HIV Type 1 Reverse Transcriptase, subunit A, domain 1"/>
    <property type="match status" value="1"/>
</dbReference>
<dbReference type="GO" id="GO:0006508">
    <property type="term" value="P:proteolysis"/>
    <property type="evidence" value="ECO:0007669"/>
    <property type="project" value="InterPro"/>
</dbReference>
<organism evidence="14 15">
    <name type="scientific">Adineta ricciae</name>
    <name type="common">Rotifer</name>
    <dbReference type="NCBI Taxonomy" id="249248"/>
    <lineage>
        <taxon>Eukaryota</taxon>
        <taxon>Metazoa</taxon>
        <taxon>Spiralia</taxon>
        <taxon>Gnathifera</taxon>
        <taxon>Rotifera</taxon>
        <taxon>Eurotatoria</taxon>
        <taxon>Bdelloidea</taxon>
        <taxon>Adinetida</taxon>
        <taxon>Adinetidae</taxon>
        <taxon>Adineta</taxon>
    </lineage>
</organism>